<dbReference type="PANTHER" id="PTHR46796">
    <property type="entry name" value="HTH-TYPE TRANSCRIPTIONAL ACTIVATOR RHAS-RELATED"/>
    <property type="match status" value="1"/>
</dbReference>
<proteinExistence type="predicted"/>
<evidence type="ECO:0000256" key="2">
    <source>
        <dbReference type="ARBA" id="ARBA00023125"/>
    </source>
</evidence>
<dbReference type="PROSITE" id="PS00041">
    <property type="entry name" value="HTH_ARAC_FAMILY_1"/>
    <property type="match status" value="1"/>
</dbReference>
<dbReference type="RefSeq" id="WP_082442951.1">
    <property type="nucleotide sequence ID" value="NZ_CXWA01000009.1"/>
</dbReference>
<keyword evidence="3" id="KW-0804">Transcription</keyword>
<dbReference type="PANTHER" id="PTHR46796:SF12">
    <property type="entry name" value="HTH-TYPE DNA-BINDING TRANSCRIPTIONAL ACTIVATOR EUTR"/>
    <property type="match status" value="1"/>
</dbReference>
<evidence type="ECO:0000259" key="4">
    <source>
        <dbReference type="PROSITE" id="PS01124"/>
    </source>
</evidence>
<dbReference type="InterPro" id="IPR050204">
    <property type="entry name" value="AraC_XylS_family_regulators"/>
</dbReference>
<dbReference type="InterPro" id="IPR018060">
    <property type="entry name" value="HTH_AraC"/>
</dbReference>
<dbReference type="OrthoDB" id="7285481at2"/>
<dbReference type="EMBL" id="CXWC01000015">
    <property type="protein sequence ID" value="CTQ78350.1"/>
    <property type="molecule type" value="Genomic_DNA"/>
</dbReference>
<dbReference type="Gene3D" id="1.10.10.60">
    <property type="entry name" value="Homeodomain-like"/>
    <property type="match status" value="1"/>
</dbReference>
<dbReference type="GO" id="GO:0043565">
    <property type="term" value="F:sequence-specific DNA binding"/>
    <property type="evidence" value="ECO:0007669"/>
    <property type="project" value="InterPro"/>
</dbReference>
<organism evidence="5 6">
    <name type="scientific">Roseibium album</name>
    <dbReference type="NCBI Taxonomy" id="311410"/>
    <lineage>
        <taxon>Bacteria</taxon>
        <taxon>Pseudomonadati</taxon>
        <taxon>Pseudomonadota</taxon>
        <taxon>Alphaproteobacteria</taxon>
        <taxon>Hyphomicrobiales</taxon>
        <taxon>Stappiaceae</taxon>
        <taxon>Roseibium</taxon>
    </lineage>
</organism>
<evidence type="ECO:0000313" key="6">
    <source>
        <dbReference type="Proteomes" id="UP000049983"/>
    </source>
</evidence>
<dbReference type="Pfam" id="PF12833">
    <property type="entry name" value="HTH_18"/>
    <property type="match status" value="1"/>
</dbReference>
<evidence type="ECO:0000256" key="3">
    <source>
        <dbReference type="ARBA" id="ARBA00023163"/>
    </source>
</evidence>
<reference evidence="6" key="1">
    <citation type="submission" date="2015-07" db="EMBL/GenBank/DDBJ databases">
        <authorList>
            <person name="Rodrigo-Torres Lidia"/>
            <person name="Arahal R.David."/>
        </authorList>
    </citation>
    <scope>NUCLEOTIDE SEQUENCE [LARGE SCALE GENOMIC DNA]</scope>
    <source>
        <strain evidence="6">CECT 5096</strain>
    </source>
</reference>
<evidence type="ECO:0000313" key="5">
    <source>
        <dbReference type="EMBL" id="CTQ78350.1"/>
    </source>
</evidence>
<dbReference type="PROSITE" id="PS01124">
    <property type="entry name" value="HTH_ARAC_FAMILY_2"/>
    <property type="match status" value="1"/>
</dbReference>
<dbReference type="SMART" id="SM00342">
    <property type="entry name" value="HTH_ARAC"/>
    <property type="match status" value="1"/>
</dbReference>
<dbReference type="STRING" id="311410.LA5095_05008"/>
<dbReference type="InterPro" id="IPR009057">
    <property type="entry name" value="Homeodomain-like_sf"/>
</dbReference>
<gene>
    <name evidence="5" type="ORF">LA5096_05583</name>
</gene>
<dbReference type="Proteomes" id="UP000049983">
    <property type="component" value="Unassembled WGS sequence"/>
</dbReference>
<protein>
    <submittedName>
        <fullName evidence="5">Transcriptional regulator EutR</fullName>
    </submittedName>
</protein>
<feature type="domain" description="HTH araC/xylS-type" evidence="4">
    <location>
        <begin position="228"/>
        <end position="332"/>
    </location>
</feature>
<keyword evidence="2" id="KW-0238">DNA-binding</keyword>
<dbReference type="SUPFAM" id="SSF46689">
    <property type="entry name" value="Homeodomain-like"/>
    <property type="match status" value="1"/>
</dbReference>
<dbReference type="GO" id="GO:0003700">
    <property type="term" value="F:DNA-binding transcription factor activity"/>
    <property type="evidence" value="ECO:0007669"/>
    <property type="project" value="InterPro"/>
</dbReference>
<dbReference type="InterPro" id="IPR018062">
    <property type="entry name" value="HTH_AraC-typ_CS"/>
</dbReference>
<evidence type="ECO:0000256" key="1">
    <source>
        <dbReference type="ARBA" id="ARBA00023015"/>
    </source>
</evidence>
<keyword evidence="1" id="KW-0805">Transcription regulation</keyword>
<keyword evidence="6" id="KW-1185">Reference proteome</keyword>
<accession>A0A0M7AZY3</accession>
<sequence>MKSTVISERWFPRYGFGAECGFLADNVFCDYDQQAEQLTGHEQSYLQLTSGAFRGRFLSLFLGPDAAVHMEFCNQGLEQEVIGASDHISFGVVLNAPAPFVVMGQHMSDADVFVLPPLGHLHLVSPVNGSVMAVAIRKTTLLKQNVLSPALADWLEHLSGKPRFLKAPGLAARLREDAISAMECAIEPETRNSDRVAGRALIASIASKLSLDVSMARLASSAEDRVFERFLQCRTSLKSRSSLSMSANELAQFTNVSKRSVQQAFSSHVAMGPLAYLRLLKLHDVRRKLTDRRFCRHSIGDIAALHGFWDGSRFARQYRSHFGELPSATRSAAMAEEQSPVR</sequence>
<dbReference type="AlphaFoldDB" id="A0A0M7AZY3"/>
<name>A0A0M7AZY3_9HYPH</name>
<dbReference type="GeneID" id="97672827"/>